<dbReference type="AlphaFoldDB" id="A0A6C0J7Q7"/>
<accession>A0A6C0J7Q7</accession>
<sequence length="82" mass="9953">MPRNVITMRRKDYLREHHHLFKVLAHPTKKALKKELLSQKKELKERGLKGGRFMTRKYCKKTPCRRMGFTQRASCRPYKNCY</sequence>
<organism evidence="1">
    <name type="scientific">viral metagenome</name>
    <dbReference type="NCBI Taxonomy" id="1070528"/>
    <lineage>
        <taxon>unclassified sequences</taxon>
        <taxon>metagenomes</taxon>
        <taxon>organismal metagenomes</taxon>
    </lineage>
</organism>
<protein>
    <submittedName>
        <fullName evidence="1">Uncharacterized protein</fullName>
    </submittedName>
</protein>
<evidence type="ECO:0000313" key="1">
    <source>
        <dbReference type="EMBL" id="QHU00028.1"/>
    </source>
</evidence>
<reference evidence="1" key="1">
    <citation type="journal article" date="2020" name="Nature">
        <title>Giant virus diversity and host interactions through global metagenomics.</title>
        <authorList>
            <person name="Schulz F."/>
            <person name="Roux S."/>
            <person name="Paez-Espino D."/>
            <person name="Jungbluth S."/>
            <person name="Walsh D.A."/>
            <person name="Denef V.J."/>
            <person name="McMahon K.D."/>
            <person name="Konstantinidis K.T."/>
            <person name="Eloe-Fadrosh E.A."/>
            <person name="Kyrpides N.C."/>
            <person name="Woyke T."/>
        </authorList>
    </citation>
    <scope>NUCLEOTIDE SEQUENCE</scope>
    <source>
        <strain evidence="1">GVMAG-M-3300025778-1</strain>
    </source>
</reference>
<dbReference type="EMBL" id="MN740320">
    <property type="protein sequence ID" value="QHU00028.1"/>
    <property type="molecule type" value="Genomic_DNA"/>
</dbReference>
<name>A0A6C0J7Q7_9ZZZZ</name>
<proteinExistence type="predicted"/>